<dbReference type="AlphaFoldDB" id="A0A3R6Z6J1"/>
<sequence length="195" mass="20696">MLYLRCLVVTLAPSIHAASFVRKGDEILVSHTASLATVDASTGASSISQLLPASPAFTTGQQSRAVAVSRDVMNTLQTIRGGSPTFYQNLYAALQVCYCDHLNSQYPHMPSDELNAVWPAQMPPGAVVPPYVRLVHHSHPNALKDRTTGACILSANPSPSIAAQYANGYCEVTANCYWNGTVPCTPAAGTYAPGM</sequence>
<name>A0A3R6Z6J1_9STRA</name>
<accession>A0A3R6Z6J1</accession>
<reference evidence="2 3" key="1">
    <citation type="submission" date="2018-08" db="EMBL/GenBank/DDBJ databases">
        <title>Aphanomyces genome sequencing and annotation.</title>
        <authorList>
            <person name="Minardi D."/>
            <person name="Oidtmann B."/>
            <person name="Van Der Giezen M."/>
            <person name="Studholme D.J."/>
        </authorList>
    </citation>
    <scope>NUCLEOTIDE SEQUENCE [LARGE SCALE GENOMIC DNA]</scope>
    <source>
        <strain evidence="2 3">NJM0002</strain>
    </source>
</reference>
<dbReference type="VEuPathDB" id="FungiDB:H310_04508"/>
<organism evidence="2 3">
    <name type="scientific">Aphanomyces invadans</name>
    <dbReference type="NCBI Taxonomy" id="157072"/>
    <lineage>
        <taxon>Eukaryota</taxon>
        <taxon>Sar</taxon>
        <taxon>Stramenopiles</taxon>
        <taxon>Oomycota</taxon>
        <taxon>Saprolegniomycetes</taxon>
        <taxon>Saprolegniales</taxon>
        <taxon>Verrucalvaceae</taxon>
        <taxon>Aphanomyces</taxon>
    </lineage>
</organism>
<protein>
    <submittedName>
        <fullName evidence="2">Uncharacterized protein</fullName>
    </submittedName>
</protein>
<comment type="caution">
    <text evidence="2">The sequence shown here is derived from an EMBL/GenBank/DDBJ whole genome shotgun (WGS) entry which is preliminary data.</text>
</comment>
<dbReference type="Proteomes" id="UP000285060">
    <property type="component" value="Unassembled WGS sequence"/>
</dbReference>
<feature type="chain" id="PRO_5018574237" evidence="1">
    <location>
        <begin position="18"/>
        <end position="195"/>
    </location>
</feature>
<gene>
    <name evidence="2" type="ORF">DYB32_000052</name>
</gene>
<evidence type="ECO:0000313" key="2">
    <source>
        <dbReference type="EMBL" id="RHY35479.1"/>
    </source>
</evidence>
<proteinExistence type="predicted"/>
<dbReference type="EMBL" id="QUSY01000001">
    <property type="protein sequence ID" value="RHY35479.1"/>
    <property type="molecule type" value="Genomic_DNA"/>
</dbReference>
<evidence type="ECO:0000256" key="1">
    <source>
        <dbReference type="SAM" id="SignalP"/>
    </source>
</evidence>
<keyword evidence="1" id="KW-0732">Signal</keyword>
<evidence type="ECO:0000313" key="3">
    <source>
        <dbReference type="Proteomes" id="UP000285060"/>
    </source>
</evidence>
<keyword evidence="3" id="KW-1185">Reference proteome</keyword>
<feature type="signal peptide" evidence="1">
    <location>
        <begin position="1"/>
        <end position="17"/>
    </location>
</feature>